<dbReference type="GeneID" id="125314144"/>
<dbReference type="SUPFAM" id="SSF52200">
    <property type="entry name" value="Toll/Interleukin receptor TIR domain"/>
    <property type="match status" value="1"/>
</dbReference>
<dbReference type="Gene3D" id="1.10.8.430">
    <property type="entry name" value="Helical domain of apoptotic protease-activating factors"/>
    <property type="match status" value="1"/>
</dbReference>
<dbReference type="RefSeq" id="XP_048131583.1">
    <property type="nucleotide sequence ID" value="XM_048275626.1"/>
</dbReference>
<accession>A0ABM3H4T4</accession>
<dbReference type="SMART" id="SM00255">
    <property type="entry name" value="TIR"/>
    <property type="match status" value="1"/>
</dbReference>
<sequence>MELLSLLCLMRYREQRSTSRGDDVYWIFEGTEDGKIKDKFLTVLNDVYLSYEGTEDCRILHKLRTALTDVAGLNVVGGYRGGWEKEFIKRSRILMPILSANYASSESCLEELAQMWECRELNGQNIIPIFFCITGSDVQYMAGDFGRAYSPQVDSETIKRWKEALREIGGLRGYTANLNKRYQARLAEEVSFSVARKLRDDGLVLTDELVAIDDHVQKMMRKLGVAYSEGQATEVHGEDVRVVGICGKSGVGKTTLAKVVFKKMHKLFEAYSFLEVGRLKKFRFLQQMLIADLQKRERVPLKSIKEGTEKIARLFTHKKVLIVLDHVEEDKQIEALAGKLTWFGPGSRIIVTTSKKEVLSAFDVGADDPGTVEAHEVEPLSDDHALQLFRIRAFQGDAPEDGSEYDSLSRDFVKAIGGIPSDIVRLASYLRNNMDMHIWKSTLESLQKHPEDMEAAYWSLMHGGEENFRFMRRFTEF</sequence>
<dbReference type="Proteomes" id="UP000827889">
    <property type="component" value="Chromosome 3"/>
</dbReference>
<dbReference type="Pfam" id="PF01582">
    <property type="entry name" value="TIR"/>
    <property type="match status" value="1"/>
</dbReference>
<dbReference type="InterPro" id="IPR002182">
    <property type="entry name" value="NB-ARC"/>
</dbReference>
<name>A0ABM3H4T4_9MYRT</name>
<feature type="domain" description="TIR" evidence="1">
    <location>
        <begin position="43"/>
        <end position="198"/>
    </location>
</feature>
<dbReference type="Gene3D" id="3.40.50.10140">
    <property type="entry name" value="Toll/interleukin-1 receptor homology (TIR) domain"/>
    <property type="match status" value="1"/>
</dbReference>
<protein>
    <submittedName>
        <fullName evidence="3">Disease resistance protein RPV1-like</fullName>
    </submittedName>
</protein>
<dbReference type="PANTHER" id="PTHR11017:SF570">
    <property type="entry name" value="DISEASE RESISTANCE PROTEIN (TIR-NBS CLASS)-RELATED"/>
    <property type="match status" value="1"/>
</dbReference>
<keyword evidence="2" id="KW-1185">Reference proteome</keyword>
<dbReference type="Pfam" id="PF00931">
    <property type="entry name" value="NB-ARC"/>
    <property type="match status" value="1"/>
</dbReference>
<dbReference type="SUPFAM" id="SSF52540">
    <property type="entry name" value="P-loop containing nucleoside triphosphate hydrolases"/>
    <property type="match status" value="1"/>
</dbReference>
<dbReference type="InterPro" id="IPR042197">
    <property type="entry name" value="Apaf_helical"/>
</dbReference>
<evidence type="ECO:0000259" key="1">
    <source>
        <dbReference type="PROSITE" id="PS50104"/>
    </source>
</evidence>
<dbReference type="InterPro" id="IPR000157">
    <property type="entry name" value="TIR_dom"/>
</dbReference>
<dbReference type="InterPro" id="IPR044974">
    <property type="entry name" value="Disease_R_plants"/>
</dbReference>
<dbReference type="InterPro" id="IPR035897">
    <property type="entry name" value="Toll_tir_struct_dom_sf"/>
</dbReference>
<dbReference type="PRINTS" id="PR00364">
    <property type="entry name" value="DISEASERSIST"/>
</dbReference>
<reference evidence="3" key="1">
    <citation type="submission" date="2025-08" db="UniProtKB">
        <authorList>
            <consortium name="RefSeq"/>
        </authorList>
    </citation>
    <scope>IDENTIFICATION</scope>
    <source>
        <tissue evidence="3">Leaf</tissue>
    </source>
</reference>
<dbReference type="PANTHER" id="PTHR11017">
    <property type="entry name" value="LEUCINE-RICH REPEAT-CONTAINING PROTEIN"/>
    <property type="match status" value="1"/>
</dbReference>
<organism evidence="2 3">
    <name type="scientific">Rhodamnia argentea</name>
    <dbReference type="NCBI Taxonomy" id="178133"/>
    <lineage>
        <taxon>Eukaryota</taxon>
        <taxon>Viridiplantae</taxon>
        <taxon>Streptophyta</taxon>
        <taxon>Embryophyta</taxon>
        <taxon>Tracheophyta</taxon>
        <taxon>Spermatophyta</taxon>
        <taxon>Magnoliopsida</taxon>
        <taxon>eudicotyledons</taxon>
        <taxon>Gunneridae</taxon>
        <taxon>Pentapetalae</taxon>
        <taxon>rosids</taxon>
        <taxon>malvids</taxon>
        <taxon>Myrtales</taxon>
        <taxon>Myrtaceae</taxon>
        <taxon>Myrtoideae</taxon>
        <taxon>Myrteae</taxon>
        <taxon>Australasian group</taxon>
        <taxon>Rhodamnia</taxon>
    </lineage>
</organism>
<dbReference type="Gene3D" id="3.40.50.300">
    <property type="entry name" value="P-loop containing nucleotide triphosphate hydrolases"/>
    <property type="match status" value="1"/>
</dbReference>
<gene>
    <name evidence="3" type="primary">LOC125314144</name>
</gene>
<evidence type="ECO:0000313" key="2">
    <source>
        <dbReference type="Proteomes" id="UP000827889"/>
    </source>
</evidence>
<proteinExistence type="predicted"/>
<evidence type="ECO:0000313" key="3">
    <source>
        <dbReference type="RefSeq" id="XP_048131583.1"/>
    </source>
</evidence>
<dbReference type="PROSITE" id="PS50104">
    <property type="entry name" value="TIR"/>
    <property type="match status" value="1"/>
</dbReference>
<dbReference type="InterPro" id="IPR027417">
    <property type="entry name" value="P-loop_NTPase"/>
</dbReference>